<sequence length="279" mass="32531">MFAHARGNLNESEWVIVGIPSDLGSLSSIKDYLRAPESIREASYRVFSPIFGDIDMDKIYDYGNLDLEDVKSLEDLYNKIYEDIRKIYNKNKKYIFLGGDHSITYPIIKVLKEEWEDFILVYFDSHPDLHPDPYINYQSFIYYLIREEVIKPENIIMLGISNLSFDEKNILKDFGITYFTTYDIWGSVKEIAREVGKITDGRRVYISIDLDVFDSGCGHWIEPFGIRPYHYFEIIKNITGYPIGLDIVELFSSEFCENLAAKIIVESIAIFNLYKSFSK</sequence>
<evidence type="ECO:0000256" key="2">
    <source>
        <dbReference type="ARBA" id="ARBA00022801"/>
    </source>
</evidence>
<evidence type="ECO:0000256" key="3">
    <source>
        <dbReference type="PIRSR" id="PIRSR036979-1"/>
    </source>
</evidence>
<evidence type="ECO:0000313" key="5">
    <source>
        <dbReference type="EMBL" id="RIB35597.1"/>
    </source>
</evidence>
<dbReference type="GO" id="GO:0008783">
    <property type="term" value="F:agmatinase activity"/>
    <property type="evidence" value="ECO:0007669"/>
    <property type="project" value="TreeGrafter"/>
</dbReference>
<keyword evidence="3" id="KW-0464">Manganese</keyword>
<evidence type="ECO:0000313" key="6">
    <source>
        <dbReference type="Proteomes" id="UP000266622"/>
    </source>
</evidence>
<proteinExistence type="inferred from homology"/>
<evidence type="ECO:0008006" key="7">
    <source>
        <dbReference type="Google" id="ProtNLM"/>
    </source>
</evidence>
<protein>
    <recommendedName>
        <fullName evidence="7">Arginase</fullName>
    </recommendedName>
</protein>
<dbReference type="PANTHER" id="PTHR11358">
    <property type="entry name" value="ARGINASE/AGMATINASE"/>
    <property type="match status" value="1"/>
</dbReference>
<dbReference type="Gene3D" id="3.40.800.10">
    <property type="entry name" value="Ureohydrolase domain"/>
    <property type="match status" value="1"/>
</dbReference>
<feature type="binding site" evidence="3">
    <location>
        <position position="126"/>
    </location>
    <ligand>
        <name>Mn(2+)</name>
        <dbReference type="ChEBI" id="CHEBI:29035"/>
        <label>2</label>
    </ligand>
</feature>
<dbReference type="InterPro" id="IPR023696">
    <property type="entry name" value="Ureohydrolase_dom_sf"/>
</dbReference>
<dbReference type="AlphaFoldDB" id="A0A397WPX0"/>
<gene>
    <name evidence="5" type="ORF">BXU00_00630</name>
</gene>
<keyword evidence="2" id="KW-0378">Hydrolase</keyword>
<evidence type="ECO:0000256" key="1">
    <source>
        <dbReference type="ARBA" id="ARBA00022723"/>
    </source>
</evidence>
<evidence type="ECO:0000256" key="4">
    <source>
        <dbReference type="PROSITE-ProRule" id="PRU00742"/>
    </source>
</evidence>
<dbReference type="PIRSF" id="PIRSF036979">
    <property type="entry name" value="Arginase"/>
    <property type="match status" value="1"/>
</dbReference>
<dbReference type="GO" id="GO:0046872">
    <property type="term" value="F:metal ion binding"/>
    <property type="evidence" value="ECO:0007669"/>
    <property type="project" value="UniProtKB-KW"/>
</dbReference>
<organism evidence="5 6">
    <name type="scientific">Candidatus Nanoclepta minutus</name>
    <dbReference type="NCBI Taxonomy" id="1940235"/>
    <lineage>
        <taxon>Archaea</taxon>
        <taxon>Nanobdellota</taxon>
        <taxon>Candidatus Nanoclepta</taxon>
    </lineage>
</organism>
<dbReference type="PANTHER" id="PTHR11358:SF26">
    <property type="entry name" value="GUANIDINO ACID HYDROLASE, MITOCHONDRIAL"/>
    <property type="match status" value="1"/>
</dbReference>
<dbReference type="InterPro" id="IPR006035">
    <property type="entry name" value="Ureohydrolase"/>
</dbReference>
<comment type="caution">
    <text evidence="5">The sequence shown here is derived from an EMBL/GenBank/DDBJ whole genome shotgun (WGS) entry which is preliminary data.</text>
</comment>
<dbReference type="Proteomes" id="UP000266622">
    <property type="component" value="Unassembled WGS sequence"/>
</dbReference>
<dbReference type="Pfam" id="PF00491">
    <property type="entry name" value="Arginase"/>
    <property type="match status" value="1"/>
</dbReference>
<feature type="binding site" evidence="3">
    <location>
        <position position="101"/>
    </location>
    <ligand>
        <name>Mn(2+)</name>
        <dbReference type="ChEBI" id="CHEBI:29035"/>
        <label>1</label>
    </ligand>
</feature>
<keyword evidence="1 3" id="KW-0479">Metal-binding</keyword>
<feature type="binding site" evidence="3">
    <location>
        <position position="209"/>
    </location>
    <ligand>
        <name>Mn(2+)</name>
        <dbReference type="ChEBI" id="CHEBI:29035"/>
        <label>1</label>
    </ligand>
</feature>
<comment type="cofactor">
    <cofactor evidence="3">
        <name>Mn(2+)</name>
        <dbReference type="ChEBI" id="CHEBI:29035"/>
    </cofactor>
    <text evidence="3">Binds 2 manganese ions per subunit.</text>
</comment>
<accession>A0A397WPX0</accession>
<reference evidence="5 6" key="1">
    <citation type="journal article" date="2018" name="Syst. Appl. Microbiol.">
        <title>A new symbiotic nanoarchaeote (Candidatus Nanoclepta minutus) and its host (Zestosphaera tikiterensis gen. nov., sp. nov.) from a New Zealand hot spring.</title>
        <authorList>
            <person name="St John E."/>
            <person name="Liu Y."/>
            <person name="Podar M."/>
            <person name="Stott M.B."/>
            <person name="Meneghin J."/>
            <person name="Chen Z."/>
            <person name="Lagutin K."/>
            <person name="Mitchell K."/>
            <person name="Reysenbach A.L."/>
        </authorList>
    </citation>
    <scope>NUCLEOTIDE SEQUENCE [LARGE SCALE GENOMIC DNA]</scope>
    <source>
        <strain evidence="5">NZ3</strain>
    </source>
</reference>
<feature type="binding site" evidence="3">
    <location>
        <position position="128"/>
    </location>
    <ligand>
        <name>Mn(2+)</name>
        <dbReference type="ChEBI" id="CHEBI:29035"/>
        <label>1</label>
    </ligand>
</feature>
<name>A0A397WPX0_9ARCH</name>
<feature type="binding site" evidence="3">
    <location>
        <position position="211"/>
    </location>
    <ligand>
        <name>Mn(2+)</name>
        <dbReference type="ChEBI" id="CHEBI:29035"/>
        <label>1</label>
    </ligand>
</feature>
<dbReference type="SUPFAM" id="SSF52768">
    <property type="entry name" value="Arginase/deacetylase"/>
    <property type="match status" value="1"/>
</dbReference>
<dbReference type="EMBL" id="MWMI01000001">
    <property type="protein sequence ID" value="RIB35597.1"/>
    <property type="molecule type" value="Genomic_DNA"/>
</dbReference>
<comment type="similarity">
    <text evidence="4">Belongs to the arginase family.</text>
</comment>
<dbReference type="PROSITE" id="PS51409">
    <property type="entry name" value="ARGINASE_2"/>
    <property type="match status" value="1"/>
</dbReference>
<feature type="binding site" evidence="3">
    <location>
        <position position="124"/>
    </location>
    <ligand>
        <name>Mn(2+)</name>
        <dbReference type="ChEBI" id="CHEBI:29035"/>
        <label>2</label>
    </ligand>
</feature>
<dbReference type="GO" id="GO:0033389">
    <property type="term" value="P:putrescine biosynthetic process from arginine, via agmatine"/>
    <property type="evidence" value="ECO:0007669"/>
    <property type="project" value="TreeGrafter"/>
</dbReference>